<sequence>MASPIIQQLKKSLSPRSPIMRFKSPFKVKQIDGKLSVPVPDSDYINVKVHFQSVSPCRRQLFKDGASFNNSKVPKMCNPLSFEPCIKDILDNGIDEKQYYILGKGTFGTVILSCLRGEKAAVKVVKMTIDQSTINRERNALVLSHVNIIDVRQVIFNPIKKYGIVVMEAWSPLTLQAVNEEAIQISIEDSIRIMIGISKALEYCHEVDIVHLDVKPKNILLDLKAMQSKLCDFGNSYNMKSPIPLKNIQGTVAYLAPEVFQGKKVTDKCDVYSFGITLWQILHKENPYNGLEKHIIIYQVVANKERPKTLYKCETKGYIKLYEKCWNEEPSQRPSMSYVTNNLLLMI</sequence>
<dbReference type="InterPro" id="IPR011009">
    <property type="entry name" value="Kinase-like_dom_sf"/>
</dbReference>
<reference evidence="8" key="1">
    <citation type="submission" date="2022-01" db="EMBL/GenBank/DDBJ databases">
        <authorList>
            <person name="King R."/>
        </authorList>
    </citation>
    <scope>NUCLEOTIDE SEQUENCE</scope>
</reference>
<proteinExistence type="inferred from homology"/>
<dbReference type="GO" id="GO:0005524">
    <property type="term" value="F:ATP binding"/>
    <property type="evidence" value="ECO:0007669"/>
    <property type="project" value="UniProtKB-UniRule"/>
</dbReference>
<organism evidence="8 9">
    <name type="scientific">Nezara viridula</name>
    <name type="common">Southern green stink bug</name>
    <name type="synonym">Cimex viridulus</name>
    <dbReference type="NCBI Taxonomy" id="85310"/>
    <lineage>
        <taxon>Eukaryota</taxon>
        <taxon>Metazoa</taxon>
        <taxon>Ecdysozoa</taxon>
        <taxon>Arthropoda</taxon>
        <taxon>Hexapoda</taxon>
        <taxon>Insecta</taxon>
        <taxon>Pterygota</taxon>
        <taxon>Neoptera</taxon>
        <taxon>Paraneoptera</taxon>
        <taxon>Hemiptera</taxon>
        <taxon>Heteroptera</taxon>
        <taxon>Panheteroptera</taxon>
        <taxon>Pentatomomorpha</taxon>
        <taxon>Pentatomoidea</taxon>
        <taxon>Pentatomidae</taxon>
        <taxon>Pentatominae</taxon>
        <taxon>Nezara</taxon>
    </lineage>
</organism>
<keyword evidence="1" id="KW-0808">Transferase</keyword>
<feature type="binding site" evidence="5">
    <location>
        <position position="123"/>
    </location>
    <ligand>
        <name>ATP</name>
        <dbReference type="ChEBI" id="CHEBI:30616"/>
    </ligand>
</feature>
<dbReference type="InterPro" id="IPR017441">
    <property type="entry name" value="Protein_kinase_ATP_BS"/>
</dbReference>
<keyword evidence="9" id="KW-1185">Reference proteome</keyword>
<evidence type="ECO:0000256" key="4">
    <source>
        <dbReference type="ARBA" id="ARBA00022840"/>
    </source>
</evidence>
<dbReference type="InterPro" id="IPR051681">
    <property type="entry name" value="Ser/Thr_Kinases-Pseudokinases"/>
</dbReference>
<protein>
    <recommendedName>
        <fullName evidence="7">Protein kinase domain-containing protein</fullName>
    </recommendedName>
</protein>
<evidence type="ECO:0000256" key="6">
    <source>
        <dbReference type="RuleBase" id="RU000304"/>
    </source>
</evidence>
<gene>
    <name evidence="8" type="ORF">NEZAVI_LOCUS5500</name>
</gene>
<dbReference type="Gene3D" id="3.30.200.20">
    <property type="entry name" value="Phosphorylase Kinase, domain 1"/>
    <property type="match status" value="1"/>
</dbReference>
<evidence type="ECO:0000256" key="1">
    <source>
        <dbReference type="ARBA" id="ARBA00022679"/>
    </source>
</evidence>
<dbReference type="SMART" id="SM00220">
    <property type="entry name" value="S_TKc"/>
    <property type="match status" value="1"/>
</dbReference>
<dbReference type="Gene3D" id="1.10.510.10">
    <property type="entry name" value="Transferase(Phosphotransferase) domain 1"/>
    <property type="match status" value="1"/>
</dbReference>
<comment type="similarity">
    <text evidence="6">Belongs to the protein kinase superfamily.</text>
</comment>
<dbReference type="Proteomes" id="UP001152798">
    <property type="component" value="Chromosome 3"/>
</dbReference>
<evidence type="ECO:0000256" key="3">
    <source>
        <dbReference type="ARBA" id="ARBA00022777"/>
    </source>
</evidence>
<dbReference type="Pfam" id="PF00069">
    <property type="entry name" value="Pkinase"/>
    <property type="match status" value="1"/>
</dbReference>
<dbReference type="GO" id="GO:0004674">
    <property type="term" value="F:protein serine/threonine kinase activity"/>
    <property type="evidence" value="ECO:0007669"/>
    <property type="project" value="UniProtKB-KW"/>
</dbReference>
<dbReference type="SUPFAM" id="SSF56112">
    <property type="entry name" value="Protein kinase-like (PK-like)"/>
    <property type="match status" value="1"/>
</dbReference>
<dbReference type="PROSITE" id="PS50011">
    <property type="entry name" value="PROTEIN_KINASE_DOM"/>
    <property type="match status" value="1"/>
</dbReference>
<dbReference type="OrthoDB" id="4062651at2759"/>
<dbReference type="PROSITE" id="PS00107">
    <property type="entry name" value="PROTEIN_KINASE_ATP"/>
    <property type="match status" value="1"/>
</dbReference>
<keyword evidence="3" id="KW-0418">Kinase</keyword>
<accession>A0A9P0EE36</accession>
<evidence type="ECO:0000256" key="2">
    <source>
        <dbReference type="ARBA" id="ARBA00022741"/>
    </source>
</evidence>
<dbReference type="PANTHER" id="PTHR44329:SF288">
    <property type="entry name" value="MITOGEN-ACTIVATED PROTEIN KINASE KINASE KINASE 20"/>
    <property type="match status" value="1"/>
</dbReference>
<dbReference type="InterPro" id="IPR008271">
    <property type="entry name" value="Ser/Thr_kinase_AS"/>
</dbReference>
<dbReference type="InterPro" id="IPR000719">
    <property type="entry name" value="Prot_kinase_dom"/>
</dbReference>
<keyword evidence="2 5" id="KW-0547">Nucleotide-binding</keyword>
<evidence type="ECO:0000313" key="8">
    <source>
        <dbReference type="EMBL" id="CAH1395178.1"/>
    </source>
</evidence>
<dbReference type="EMBL" id="OV725079">
    <property type="protein sequence ID" value="CAH1395178.1"/>
    <property type="molecule type" value="Genomic_DNA"/>
</dbReference>
<name>A0A9P0EE36_NEZVI</name>
<keyword evidence="6" id="KW-0723">Serine/threonine-protein kinase</keyword>
<evidence type="ECO:0000256" key="5">
    <source>
        <dbReference type="PROSITE-ProRule" id="PRU10141"/>
    </source>
</evidence>
<feature type="domain" description="Protein kinase" evidence="7">
    <location>
        <begin position="96"/>
        <end position="345"/>
    </location>
</feature>
<evidence type="ECO:0000313" key="9">
    <source>
        <dbReference type="Proteomes" id="UP001152798"/>
    </source>
</evidence>
<dbReference type="AlphaFoldDB" id="A0A9P0EE36"/>
<dbReference type="PANTHER" id="PTHR44329">
    <property type="entry name" value="SERINE/THREONINE-PROTEIN KINASE TNNI3K-RELATED"/>
    <property type="match status" value="1"/>
</dbReference>
<keyword evidence="4 5" id="KW-0067">ATP-binding</keyword>
<evidence type="ECO:0000259" key="7">
    <source>
        <dbReference type="PROSITE" id="PS50011"/>
    </source>
</evidence>
<dbReference type="PROSITE" id="PS00108">
    <property type="entry name" value="PROTEIN_KINASE_ST"/>
    <property type="match status" value="1"/>
</dbReference>